<dbReference type="InterPro" id="IPR015943">
    <property type="entry name" value="WD40/YVTN_repeat-like_dom_sf"/>
</dbReference>
<dbReference type="PROSITE" id="PS51257">
    <property type="entry name" value="PROKAR_LIPOPROTEIN"/>
    <property type="match status" value="1"/>
</dbReference>
<dbReference type="RefSeq" id="WP_346152424.1">
    <property type="nucleotide sequence ID" value="NZ_BAAATE010000023.1"/>
</dbReference>
<protein>
    <recommendedName>
        <fullName evidence="5">Exo-alpha-sialidase</fullName>
    </recommendedName>
</protein>
<name>A0ABN3SRH3_9ACTN</name>
<keyword evidence="4" id="KW-1185">Reference proteome</keyword>
<dbReference type="EMBL" id="BAAATE010000023">
    <property type="protein sequence ID" value="GAA2683598.1"/>
    <property type="molecule type" value="Genomic_DNA"/>
</dbReference>
<comment type="caution">
    <text evidence="3">The sequence shown here is derived from an EMBL/GenBank/DDBJ whole genome shotgun (WGS) entry which is preliminary data.</text>
</comment>
<feature type="chain" id="PRO_5047084906" description="Exo-alpha-sialidase" evidence="2">
    <location>
        <begin position="20"/>
        <end position="283"/>
    </location>
</feature>
<evidence type="ECO:0000256" key="1">
    <source>
        <dbReference type="SAM" id="MobiDB-lite"/>
    </source>
</evidence>
<feature type="region of interest" description="Disordered" evidence="1">
    <location>
        <begin position="23"/>
        <end position="42"/>
    </location>
</feature>
<dbReference type="Proteomes" id="UP001501666">
    <property type="component" value="Unassembled WGS sequence"/>
</dbReference>
<evidence type="ECO:0008006" key="5">
    <source>
        <dbReference type="Google" id="ProtNLM"/>
    </source>
</evidence>
<keyword evidence="2" id="KW-0732">Signal</keyword>
<feature type="signal peptide" evidence="2">
    <location>
        <begin position="1"/>
        <end position="19"/>
    </location>
</feature>
<organism evidence="3 4">
    <name type="scientific">Nonomuraea recticatena</name>
    <dbReference type="NCBI Taxonomy" id="46178"/>
    <lineage>
        <taxon>Bacteria</taxon>
        <taxon>Bacillati</taxon>
        <taxon>Actinomycetota</taxon>
        <taxon>Actinomycetes</taxon>
        <taxon>Streptosporangiales</taxon>
        <taxon>Streptosporangiaceae</taxon>
        <taxon>Nonomuraea</taxon>
    </lineage>
</organism>
<dbReference type="NCBIfam" id="NF045728">
    <property type="entry name" value="glycosyl_F510_1955"/>
    <property type="match status" value="1"/>
</dbReference>
<dbReference type="Gene3D" id="2.130.10.10">
    <property type="entry name" value="YVTN repeat-like/Quinoprotein amine dehydrogenase"/>
    <property type="match status" value="1"/>
</dbReference>
<proteinExistence type="predicted"/>
<evidence type="ECO:0000313" key="3">
    <source>
        <dbReference type="EMBL" id="GAA2683598.1"/>
    </source>
</evidence>
<accession>A0ABN3SRH3</accession>
<reference evidence="3 4" key="1">
    <citation type="journal article" date="2019" name="Int. J. Syst. Evol. Microbiol.">
        <title>The Global Catalogue of Microorganisms (GCM) 10K type strain sequencing project: providing services to taxonomists for standard genome sequencing and annotation.</title>
        <authorList>
            <consortium name="The Broad Institute Genomics Platform"/>
            <consortium name="The Broad Institute Genome Sequencing Center for Infectious Disease"/>
            <person name="Wu L."/>
            <person name="Ma J."/>
        </authorList>
    </citation>
    <scope>NUCLEOTIDE SEQUENCE [LARGE SCALE GENOMIC DNA]</scope>
    <source>
        <strain evidence="3 4">JCM 6835</strain>
    </source>
</reference>
<gene>
    <name evidence="3" type="ORF">GCM10010412_069450</name>
</gene>
<dbReference type="SUPFAM" id="SSF110296">
    <property type="entry name" value="Oligoxyloglucan reducing end-specific cellobiohydrolase"/>
    <property type="match status" value="1"/>
</dbReference>
<evidence type="ECO:0000256" key="2">
    <source>
        <dbReference type="SAM" id="SignalP"/>
    </source>
</evidence>
<sequence length="283" mass="28986">MIKNCAVALALAIGLTACGSDNPAPEPAAQPSSDPGVGHVHGLGVDPATGKTYVAGHFGLFTLENKKLLRVGDRDADHMGFTVAGPKTFYASGHPAEADITAGQAPHLGLIRSTDSGLTWEQVALAGKADFHALQVAGATVYGYDSQTGQIWRGKGADLKPAARLDLLDLAAGADAPDRLFATTPDGVKVSDDSGKSFKALKGAPLLSFLDVAGKDHLVGVAPDGQVHTRSGGGPTWQAGGRLPMQAVAFTAVSADRILAAAMDGTVYESTNGGKDFATIYQP</sequence>
<evidence type="ECO:0000313" key="4">
    <source>
        <dbReference type="Proteomes" id="UP001501666"/>
    </source>
</evidence>
<dbReference type="InterPro" id="IPR054817">
    <property type="entry name" value="Glycosyl_F510_1955-like"/>
</dbReference>